<accession>A0AAE8G4E3</accession>
<dbReference type="Gene3D" id="2.40.50.140">
    <property type="entry name" value="Nucleic acid-binding proteins"/>
    <property type="match status" value="1"/>
</dbReference>
<dbReference type="Pfam" id="PF10991">
    <property type="entry name" value="Enc34_ssDNA-bd"/>
    <property type="match status" value="1"/>
</dbReference>
<dbReference type="Proteomes" id="UP000267137">
    <property type="component" value="Unassembled WGS sequence"/>
</dbReference>
<evidence type="ECO:0000313" key="2">
    <source>
        <dbReference type="Proteomes" id="UP000267137"/>
    </source>
</evidence>
<proteinExistence type="predicted"/>
<dbReference type="SUPFAM" id="SSF50249">
    <property type="entry name" value="Nucleic acid-binding proteins"/>
    <property type="match status" value="1"/>
</dbReference>
<dbReference type="InterPro" id="IPR022595">
    <property type="entry name" value="Enc34_ssDNA-bd"/>
</dbReference>
<protein>
    <submittedName>
        <fullName evidence="1">Uncharacterized protein</fullName>
    </submittedName>
</protein>
<sequence length="51" mass="5679">MSKETKVIVAGRLSYANVWEPQSINGSEPKYSVSVIIPKSDKVTIQKIVRC</sequence>
<comment type="caution">
    <text evidence="1">The sequence shown here is derived from an EMBL/GenBank/DDBJ whole genome shotgun (WGS) entry which is preliminary data.</text>
</comment>
<dbReference type="InterPro" id="IPR012340">
    <property type="entry name" value="NA-bd_OB-fold"/>
</dbReference>
<dbReference type="EMBL" id="RJOO01000001">
    <property type="protein sequence ID" value="RSJ24169.1"/>
    <property type="molecule type" value="Genomic_DNA"/>
</dbReference>
<reference evidence="1 2" key="1">
    <citation type="submission" date="2018-11" db="EMBL/GenBank/DDBJ databases">
        <title>Species Designations Belie Phenotypic and Genotypic Heterogeneity in Oral Streptococci.</title>
        <authorList>
            <person name="Velsko I."/>
        </authorList>
    </citation>
    <scope>NUCLEOTIDE SEQUENCE [LARGE SCALE GENOMIC DNA]</scope>
    <source>
        <strain evidence="1 2">KLC02</strain>
    </source>
</reference>
<organism evidence="1 2">
    <name type="scientific">Streptococcus intermedius</name>
    <dbReference type="NCBI Taxonomy" id="1338"/>
    <lineage>
        <taxon>Bacteria</taxon>
        <taxon>Bacillati</taxon>
        <taxon>Bacillota</taxon>
        <taxon>Bacilli</taxon>
        <taxon>Lactobacillales</taxon>
        <taxon>Streptococcaceae</taxon>
        <taxon>Streptococcus</taxon>
        <taxon>Streptococcus anginosus group</taxon>
    </lineage>
</organism>
<gene>
    <name evidence="1" type="ORF">D8827_00090</name>
</gene>
<dbReference type="AlphaFoldDB" id="A0AAE8G4E3"/>
<evidence type="ECO:0000313" key="1">
    <source>
        <dbReference type="EMBL" id="RSJ24169.1"/>
    </source>
</evidence>
<name>A0AAE8G4E3_STRIT</name>